<sequence length="158" mass="16575">MNHGTALLPDEDRAAVVDTVMVNNPDMAPQLAGRIVDEAVKYLAAVATAPEPLTPSRLVDEEWHALILHTRVYKRLCDKIGTFVHHVPERPAPGSRGPQVLTKTQARIVAAGHTVDDALWLAPTDASIPVAAGCQHSPGGPEGSCTGDPDGDGPSGPN</sequence>
<keyword evidence="3" id="KW-1185">Reference proteome</keyword>
<evidence type="ECO:0000256" key="1">
    <source>
        <dbReference type="SAM" id="MobiDB-lite"/>
    </source>
</evidence>
<proteinExistence type="predicted"/>
<accession>A0ABN2IPM6</accession>
<gene>
    <name evidence="2" type="ORF">GCM10009680_57270</name>
</gene>
<name>A0ABN2IPM6_9ACTN</name>
<evidence type="ECO:0000313" key="3">
    <source>
        <dbReference type="Proteomes" id="UP001499947"/>
    </source>
</evidence>
<reference evidence="2 3" key="1">
    <citation type="journal article" date="2019" name="Int. J. Syst. Evol. Microbiol.">
        <title>The Global Catalogue of Microorganisms (GCM) 10K type strain sequencing project: providing services to taxonomists for standard genome sequencing and annotation.</title>
        <authorList>
            <consortium name="The Broad Institute Genomics Platform"/>
            <consortium name="The Broad Institute Genome Sequencing Center for Infectious Disease"/>
            <person name="Wu L."/>
            <person name="Ma J."/>
        </authorList>
    </citation>
    <scope>NUCLEOTIDE SEQUENCE [LARGE SCALE GENOMIC DNA]</scope>
    <source>
        <strain evidence="2 3">JCM 13244</strain>
    </source>
</reference>
<organism evidence="2 3">
    <name type="scientific">Streptomyces yatensis</name>
    <dbReference type="NCBI Taxonomy" id="155177"/>
    <lineage>
        <taxon>Bacteria</taxon>
        <taxon>Bacillati</taxon>
        <taxon>Actinomycetota</taxon>
        <taxon>Actinomycetes</taxon>
        <taxon>Kitasatosporales</taxon>
        <taxon>Streptomycetaceae</taxon>
        <taxon>Streptomyces</taxon>
        <taxon>Streptomyces violaceusniger group</taxon>
    </lineage>
</organism>
<evidence type="ECO:0000313" key="2">
    <source>
        <dbReference type="EMBL" id="GAA1708874.1"/>
    </source>
</evidence>
<comment type="caution">
    <text evidence="2">The sequence shown here is derived from an EMBL/GenBank/DDBJ whole genome shotgun (WGS) entry which is preliminary data.</text>
</comment>
<dbReference type="Proteomes" id="UP001499947">
    <property type="component" value="Unassembled WGS sequence"/>
</dbReference>
<dbReference type="RefSeq" id="WP_211122295.1">
    <property type="nucleotide sequence ID" value="NZ_BAAALR010000063.1"/>
</dbReference>
<dbReference type="EMBL" id="BAAALR010000063">
    <property type="protein sequence ID" value="GAA1708874.1"/>
    <property type="molecule type" value="Genomic_DNA"/>
</dbReference>
<feature type="region of interest" description="Disordered" evidence="1">
    <location>
        <begin position="131"/>
        <end position="158"/>
    </location>
</feature>
<protein>
    <submittedName>
        <fullName evidence="2">Uncharacterized protein</fullName>
    </submittedName>
</protein>